<feature type="transmembrane region" description="Helical" evidence="6">
    <location>
        <begin position="475"/>
        <end position="499"/>
    </location>
</feature>
<feature type="compositionally biased region" description="Low complexity" evidence="5">
    <location>
        <begin position="216"/>
        <end position="229"/>
    </location>
</feature>
<reference evidence="8 9" key="1">
    <citation type="journal article" date="2009" name="Nature">
        <title>Evolution of pathogenicity and sexual reproduction in eight Candida genomes.</title>
        <authorList>
            <person name="Butler G."/>
            <person name="Rasmussen M.D."/>
            <person name="Lin M.F."/>
            <person name="Santos M.A."/>
            <person name="Sakthikumar S."/>
            <person name="Munro C.A."/>
            <person name="Rheinbay E."/>
            <person name="Grabherr M."/>
            <person name="Forche A."/>
            <person name="Reedy J.L."/>
            <person name="Agrafioti I."/>
            <person name="Arnaud M.B."/>
            <person name="Bates S."/>
            <person name="Brown A.J."/>
            <person name="Brunke S."/>
            <person name="Costanzo M.C."/>
            <person name="Fitzpatrick D.A."/>
            <person name="de Groot P.W."/>
            <person name="Harris D."/>
            <person name="Hoyer L.L."/>
            <person name="Hube B."/>
            <person name="Klis F.M."/>
            <person name="Kodira C."/>
            <person name="Lennard N."/>
            <person name="Logue M.E."/>
            <person name="Martin R."/>
            <person name="Neiman A.M."/>
            <person name="Nikolaou E."/>
            <person name="Quail M.A."/>
            <person name="Quinn J."/>
            <person name="Santos M.C."/>
            <person name="Schmitzberger F.F."/>
            <person name="Sherlock G."/>
            <person name="Shah P."/>
            <person name="Silverstein K.A."/>
            <person name="Skrzypek M.S."/>
            <person name="Soll D."/>
            <person name="Staggs R."/>
            <person name="Stansfield I."/>
            <person name="Stumpf M.P."/>
            <person name="Sudbery P.E."/>
            <person name="Srikantha T."/>
            <person name="Zeng Q."/>
            <person name="Berman J."/>
            <person name="Berriman M."/>
            <person name="Heitman J."/>
            <person name="Gow N.A."/>
            <person name="Lorenz M.C."/>
            <person name="Birren B.W."/>
            <person name="Kellis M."/>
            <person name="Cuomo C.A."/>
        </authorList>
    </citation>
    <scope>NUCLEOTIDE SEQUENCE [LARGE SCALE GENOMIC DNA]</scope>
    <source>
        <strain evidence="9">ATCC 11503 / BCRC 21390 / CBS 2605 / JCM 1781 / NBRC 1676 / NRRL YB-4239</strain>
    </source>
</reference>
<dbReference type="InterPro" id="IPR027469">
    <property type="entry name" value="Cation_efflux_TMD_sf"/>
</dbReference>
<dbReference type="OMA" id="WETTIDI"/>
<feature type="region of interest" description="Disordered" evidence="5">
    <location>
        <begin position="1"/>
        <end position="42"/>
    </location>
</feature>
<evidence type="ECO:0000313" key="8">
    <source>
        <dbReference type="EMBL" id="EDK46268.1"/>
    </source>
</evidence>
<dbReference type="GO" id="GO:0016020">
    <property type="term" value="C:membrane"/>
    <property type="evidence" value="ECO:0007669"/>
    <property type="project" value="UniProtKB-SubCell"/>
</dbReference>
<feature type="domain" description="Cation efflux protein transmembrane" evidence="7">
    <location>
        <begin position="359"/>
        <end position="605"/>
    </location>
</feature>
<dbReference type="eggNOG" id="ENOG502QV77">
    <property type="taxonomic scope" value="Eukaryota"/>
</dbReference>
<feature type="region of interest" description="Disordered" evidence="5">
    <location>
        <begin position="216"/>
        <end position="269"/>
    </location>
</feature>
<feature type="transmembrane region" description="Helical" evidence="6">
    <location>
        <begin position="348"/>
        <end position="370"/>
    </location>
</feature>
<evidence type="ECO:0000256" key="6">
    <source>
        <dbReference type="SAM" id="Phobius"/>
    </source>
</evidence>
<organism evidence="8 9">
    <name type="scientific">Lodderomyces elongisporus (strain ATCC 11503 / CBS 2605 / JCM 1781 / NBRC 1676 / NRRL YB-4239)</name>
    <name type="common">Yeast</name>
    <name type="synonym">Saccharomyces elongisporus</name>
    <dbReference type="NCBI Taxonomy" id="379508"/>
    <lineage>
        <taxon>Eukaryota</taxon>
        <taxon>Fungi</taxon>
        <taxon>Dikarya</taxon>
        <taxon>Ascomycota</taxon>
        <taxon>Saccharomycotina</taxon>
        <taxon>Pichiomycetes</taxon>
        <taxon>Debaryomycetaceae</taxon>
        <taxon>Candida/Lodderomyces clade</taxon>
        <taxon>Lodderomyces</taxon>
    </lineage>
</organism>
<dbReference type="KEGG" id="lel:PVL30_004165"/>
<dbReference type="GeneID" id="5231723"/>
<feature type="transmembrane region" description="Helical" evidence="6">
    <location>
        <begin position="418"/>
        <end position="440"/>
    </location>
</feature>
<feature type="compositionally biased region" description="Pro residues" evidence="5">
    <location>
        <begin position="230"/>
        <end position="240"/>
    </location>
</feature>
<dbReference type="HOGENOM" id="CLU_024994_1_1_1"/>
<comment type="subcellular location">
    <subcellularLocation>
        <location evidence="1">Membrane</location>
        <topology evidence="1">Multi-pass membrane protein</topology>
    </subcellularLocation>
</comment>
<sequence length="710" mass="78968">MEEPHSFQNFDDNLEPCSANNRNHNHEHDHDHDHEHKHDNIHNHHMNVPNIVLPNQSNPLGIITDDNDSININEPSKSTQMASNSRRSSLGFLASANFSADSLVDAQTLLGITPTTPKHGANSTRRYSNNSLLNSPVLQPPSHSTRGRSRPLSAFLMDSTNAIEEDGDESSFANYATSPEGAHSFRINNDGVNGAINNPPQNVSISTYGNGFYNNNSINNYSRRGSSPTRGPPPSPPRSPSPVRVNKNFRAKSPVRRSLSPTKSGPFNFKPQEIMVHGNGSNSSLQVKPAHRKGHRYKHSSVSMNMFQEPPLADLAEKAPLKSIADLYPIPNYKEAFASISKSQKGRLAWSACHFAASLLVFYTGFNLGVGSLSTLAHLIFYDSLGSLFIVLVDVMANFEVWKKPSISFPFGLERLEVLVGFALSASLVMLGFDLFSHFFEELVLSLMSHDNEDHGEHDHLSHHVHEELGPVGNIVAYEVVLLISLAVSLVSSNVILAYDRINDMLNSTSDKAQQYNGFSKGKINYYKGGSTTMNSATMSLRILNMIKAWRSYPTYLITITYIIFLIVVPIIPGSWVQELAYDIQKCANILVACLLCYNGWNLVKFLGGTLLCAFPYSDYQNSVTKSNIMDQITGLDCFKHGYLIQKLFVTKFSYSLYVIGVSIEMKGANADDEVRMKFETNRIIENEVKKLERGLKVAKCEITIDIDRF</sequence>
<keyword evidence="9" id="KW-1185">Reference proteome</keyword>
<gene>
    <name evidence="8" type="ORF">LELG_04449</name>
</gene>
<dbReference type="EMBL" id="CH981529">
    <property type="protein sequence ID" value="EDK46268.1"/>
    <property type="molecule type" value="Genomic_DNA"/>
</dbReference>
<evidence type="ECO:0000256" key="5">
    <source>
        <dbReference type="SAM" id="MobiDB-lite"/>
    </source>
</evidence>
<feature type="compositionally biased region" description="Polar residues" evidence="5">
    <location>
        <begin position="1"/>
        <end position="11"/>
    </location>
</feature>
<dbReference type="GO" id="GO:0008324">
    <property type="term" value="F:monoatomic cation transmembrane transporter activity"/>
    <property type="evidence" value="ECO:0007669"/>
    <property type="project" value="InterPro"/>
</dbReference>
<evidence type="ECO:0000256" key="3">
    <source>
        <dbReference type="ARBA" id="ARBA00022989"/>
    </source>
</evidence>
<evidence type="ECO:0000313" key="9">
    <source>
        <dbReference type="Proteomes" id="UP000001996"/>
    </source>
</evidence>
<dbReference type="OrthoDB" id="5382797at2759"/>
<keyword evidence="3 6" id="KW-1133">Transmembrane helix</keyword>
<dbReference type="InterPro" id="IPR058533">
    <property type="entry name" value="Cation_efflux_TM"/>
</dbReference>
<dbReference type="InParanoid" id="A5E4B0"/>
<name>A5E4B0_LODEL</name>
<feature type="transmembrane region" description="Helical" evidence="6">
    <location>
        <begin position="376"/>
        <end position="397"/>
    </location>
</feature>
<dbReference type="Proteomes" id="UP000001996">
    <property type="component" value="Unassembled WGS sequence"/>
</dbReference>
<dbReference type="Gene3D" id="1.20.1510.10">
    <property type="entry name" value="Cation efflux protein transmembrane domain"/>
    <property type="match status" value="1"/>
</dbReference>
<feature type="compositionally biased region" description="Basic and acidic residues" evidence="5">
    <location>
        <begin position="24"/>
        <end position="42"/>
    </location>
</feature>
<dbReference type="Pfam" id="PF01545">
    <property type="entry name" value="Cation_efflux"/>
    <property type="match status" value="1"/>
</dbReference>
<accession>A5E4B0</accession>
<dbReference type="AlphaFoldDB" id="A5E4B0"/>
<keyword evidence="2 6" id="KW-0812">Transmembrane</keyword>
<feature type="region of interest" description="Disordered" evidence="5">
    <location>
        <begin position="112"/>
        <end position="150"/>
    </location>
</feature>
<feature type="compositionally biased region" description="Polar residues" evidence="5">
    <location>
        <begin position="113"/>
        <end position="144"/>
    </location>
</feature>
<evidence type="ECO:0000256" key="4">
    <source>
        <dbReference type="ARBA" id="ARBA00023136"/>
    </source>
</evidence>
<feature type="transmembrane region" description="Helical" evidence="6">
    <location>
        <begin position="556"/>
        <end position="577"/>
    </location>
</feature>
<evidence type="ECO:0000256" key="1">
    <source>
        <dbReference type="ARBA" id="ARBA00004141"/>
    </source>
</evidence>
<dbReference type="STRING" id="379508.A5E4B0"/>
<proteinExistence type="predicted"/>
<dbReference type="GO" id="GO:0030003">
    <property type="term" value="P:intracellular monoatomic cation homeostasis"/>
    <property type="evidence" value="ECO:0007669"/>
    <property type="project" value="UniProtKB-ARBA"/>
</dbReference>
<dbReference type="GO" id="GO:0098771">
    <property type="term" value="P:inorganic ion homeostasis"/>
    <property type="evidence" value="ECO:0007669"/>
    <property type="project" value="UniProtKB-ARBA"/>
</dbReference>
<keyword evidence="4 6" id="KW-0472">Membrane</keyword>
<evidence type="ECO:0000259" key="7">
    <source>
        <dbReference type="Pfam" id="PF01545"/>
    </source>
</evidence>
<dbReference type="FunCoup" id="A5E4B0">
    <property type="interactions" value="22"/>
</dbReference>
<protein>
    <recommendedName>
        <fullName evidence="7">Cation efflux protein transmembrane domain-containing protein</fullName>
    </recommendedName>
</protein>
<evidence type="ECO:0000256" key="2">
    <source>
        <dbReference type="ARBA" id="ARBA00022692"/>
    </source>
</evidence>